<comment type="caution">
    <text evidence="1">The sequence shown here is derived from an EMBL/GenBank/DDBJ whole genome shotgun (WGS) entry which is preliminary data.</text>
</comment>
<evidence type="ECO:0000313" key="1">
    <source>
        <dbReference type="EMBL" id="GAA5090137.1"/>
    </source>
</evidence>
<proteinExistence type="predicted"/>
<dbReference type="EMBL" id="BAABHX010000002">
    <property type="protein sequence ID" value="GAA5090137.1"/>
    <property type="molecule type" value="Genomic_DNA"/>
</dbReference>
<gene>
    <name evidence="1" type="ORF">GCM10023210_15850</name>
</gene>
<organism evidence="1 2">
    <name type="scientific">Chryseobacterium ginsengisoli</name>
    <dbReference type="NCBI Taxonomy" id="363853"/>
    <lineage>
        <taxon>Bacteria</taxon>
        <taxon>Pseudomonadati</taxon>
        <taxon>Bacteroidota</taxon>
        <taxon>Flavobacteriia</taxon>
        <taxon>Flavobacteriales</taxon>
        <taxon>Weeksellaceae</taxon>
        <taxon>Chryseobacterium group</taxon>
        <taxon>Chryseobacterium</taxon>
    </lineage>
</organism>
<name>A0ABP9M5N9_9FLAO</name>
<dbReference type="Proteomes" id="UP001500353">
    <property type="component" value="Unassembled WGS sequence"/>
</dbReference>
<reference evidence="2" key="1">
    <citation type="journal article" date="2019" name="Int. J. Syst. Evol. Microbiol.">
        <title>The Global Catalogue of Microorganisms (GCM) 10K type strain sequencing project: providing services to taxonomists for standard genome sequencing and annotation.</title>
        <authorList>
            <consortium name="The Broad Institute Genomics Platform"/>
            <consortium name="The Broad Institute Genome Sequencing Center for Infectious Disease"/>
            <person name="Wu L."/>
            <person name="Ma J."/>
        </authorList>
    </citation>
    <scope>NUCLEOTIDE SEQUENCE [LARGE SCALE GENOMIC DNA]</scope>
    <source>
        <strain evidence="2">JCM 18019</strain>
    </source>
</reference>
<protein>
    <submittedName>
        <fullName evidence="1">Uncharacterized protein</fullName>
    </submittedName>
</protein>
<evidence type="ECO:0000313" key="2">
    <source>
        <dbReference type="Proteomes" id="UP001500353"/>
    </source>
</evidence>
<keyword evidence="2" id="KW-1185">Reference proteome</keyword>
<accession>A0ABP9M5N9</accession>
<sequence>MRKNKLVYYMKLPNLKLFVTAVFTLGVMTFINAQQSEIKTEENSLLEAALKRSDAKSSNSLFYLNKVETNIDAVKKVPSENIKYVMVLTGNDVKKKFRDKGIIQIVMVTTKD</sequence>